<dbReference type="GeneID" id="69004656"/>
<dbReference type="EMBL" id="MTZU01000085">
    <property type="protein sequence ID" value="PCE29215.1"/>
    <property type="molecule type" value="Genomic_DNA"/>
</dbReference>
<gene>
    <name evidence="1" type="ORF">BZL54_27110</name>
</gene>
<reference evidence="1 2" key="1">
    <citation type="submission" date="2017-01" db="EMBL/GenBank/DDBJ databases">
        <title>Whole-Genome Shotgun Sequencing of Two beta-Proteobacterial Species in Search of the Bulgecin Biosynthetic Cluster.</title>
        <authorList>
            <person name="Horsman M.E."/>
            <person name="Marous D.R."/>
            <person name="Li R."/>
            <person name="Oliver R.A."/>
            <person name="Byun B."/>
            <person name="Emrich S.J."/>
            <person name="Boggess B."/>
            <person name="Townsend C.A."/>
            <person name="Mobashery S."/>
        </authorList>
    </citation>
    <scope>NUCLEOTIDE SEQUENCE [LARGE SCALE GENOMIC DNA]</scope>
    <source>
        <strain evidence="1 2">ATCC 31433</strain>
    </source>
</reference>
<sequence>MAHVYEDAAKLPGDPLQGDGECVALVKAHTRVGPTSAWRPEKTVKGDLSISPGTVIATFENERYPNKSHGNHAAFYLSQDSTGIYVAEQWRSLSKIQKRHIRFKGKDRNGRYIDPSNNADAFSVVR</sequence>
<name>A0A2A4F7S7_9BURK</name>
<dbReference type="AlphaFoldDB" id="A0A2A4F7S7"/>
<comment type="caution">
    <text evidence="1">The sequence shown here is derived from an EMBL/GenBank/DDBJ whole genome shotgun (WGS) entry which is preliminary data.</text>
</comment>
<evidence type="ECO:0000313" key="2">
    <source>
        <dbReference type="Proteomes" id="UP000217994"/>
    </source>
</evidence>
<dbReference type="InterPro" id="IPR047746">
    <property type="entry name" value="Dae2/Tae2-like"/>
</dbReference>
<protein>
    <recommendedName>
        <fullName evidence="3">BPSL0067 family protein</fullName>
    </recommendedName>
</protein>
<dbReference type="Proteomes" id="UP000217994">
    <property type="component" value="Unassembled WGS sequence"/>
</dbReference>
<dbReference type="NCBIfam" id="NF033857">
    <property type="entry name" value="BPSL0067_fam"/>
    <property type="match status" value="1"/>
</dbReference>
<evidence type="ECO:0000313" key="1">
    <source>
        <dbReference type="EMBL" id="PCE29215.1"/>
    </source>
</evidence>
<organism evidence="1 2">
    <name type="scientific">Burkholderia ubonensis subsp. mesacidophila</name>
    <dbReference type="NCBI Taxonomy" id="265293"/>
    <lineage>
        <taxon>Bacteria</taxon>
        <taxon>Pseudomonadati</taxon>
        <taxon>Pseudomonadota</taxon>
        <taxon>Betaproteobacteria</taxon>
        <taxon>Burkholderiales</taxon>
        <taxon>Burkholderiaceae</taxon>
        <taxon>Burkholderia</taxon>
        <taxon>Burkholderia cepacia complex</taxon>
    </lineage>
</organism>
<accession>A0A2A4F7S7</accession>
<evidence type="ECO:0008006" key="3">
    <source>
        <dbReference type="Google" id="ProtNLM"/>
    </source>
</evidence>
<proteinExistence type="predicted"/>
<dbReference type="RefSeq" id="WP_084900867.1">
    <property type="nucleotide sequence ID" value="NZ_CP020737.1"/>
</dbReference>